<reference evidence="1" key="1">
    <citation type="journal article" date="2022" name="Int. J. Mol. Sci.">
        <title>Draft Genome of Tanacetum Coccineum: Genomic Comparison of Closely Related Tanacetum-Family Plants.</title>
        <authorList>
            <person name="Yamashiro T."/>
            <person name="Shiraishi A."/>
            <person name="Nakayama K."/>
            <person name="Satake H."/>
        </authorList>
    </citation>
    <scope>NUCLEOTIDE SEQUENCE</scope>
</reference>
<proteinExistence type="predicted"/>
<keyword evidence="1" id="KW-0695">RNA-directed DNA polymerase</keyword>
<keyword evidence="2" id="KW-1185">Reference proteome</keyword>
<sequence>MHKHRVNHRAWVLMGDFNVTLKREEHSNGSLRMTIDMSDFKDVVNAMEVEDLCSTGSQFTWTKSLKNVMCNTLKKLDRIIINDKSLLHFKKARGIFIPYLVSDHCPAIMTIPKGASKKKKSFRFANYVADKKDFLDVVREGWNHDVRGCQMYRVVDAIVRGKLTFAYNLLWAYWVSSGLEGYLLKDLRCKLLLKQIVRRTSTPKLLPVGRTNSSFAAKPETVNRVCEIVKIQLALPDGSVTATRHKFSALGADSIDTVLSWVLRILRVRLMPEIEHRLLEKIVNLRIYANGSKAEIMKNMDPALKKILQE</sequence>
<dbReference type="GO" id="GO:0003964">
    <property type="term" value="F:RNA-directed DNA polymerase activity"/>
    <property type="evidence" value="ECO:0007669"/>
    <property type="project" value="UniProtKB-KW"/>
</dbReference>
<keyword evidence="1" id="KW-0808">Transferase</keyword>
<gene>
    <name evidence="1" type="ORF">Tco_0840616</name>
</gene>
<dbReference type="EMBL" id="BQNB010012644">
    <property type="protein sequence ID" value="GJT06154.1"/>
    <property type="molecule type" value="Genomic_DNA"/>
</dbReference>
<name>A0ABQ5AVX6_9ASTR</name>
<dbReference type="Proteomes" id="UP001151760">
    <property type="component" value="Unassembled WGS sequence"/>
</dbReference>
<dbReference type="Gene3D" id="3.60.10.10">
    <property type="entry name" value="Endonuclease/exonuclease/phosphatase"/>
    <property type="match status" value="1"/>
</dbReference>
<dbReference type="PANTHER" id="PTHR33710:SF71">
    <property type="entry name" value="ENDONUCLEASE_EXONUCLEASE_PHOSPHATASE DOMAIN-CONTAINING PROTEIN"/>
    <property type="match status" value="1"/>
</dbReference>
<organism evidence="1 2">
    <name type="scientific">Tanacetum coccineum</name>
    <dbReference type="NCBI Taxonomy" id="301880"/>
    <lineage>
        <taxon>Eukaryota</taxon>
        <taxon>Viridiplantae</taxon>
        <taxon>Streptophyta</taxon>
        <taxon>Embryophyta</taxon>
        <taxon>Tracheophyta</taxon>
        <taxon>Spermatophyta</taxon>
        <taxon>Magnoliopsida</taxon>
        <taxon>eudicotyledons</taxon>
        <taxon>Gunneridae</taxon>
        <taxon>Pentapetalae</taxon>
        <taxon>asterids</taxon>
        <taxon>campanulids</taxon>
        <taxon>Asterales</taxon>
        <taxon>Asteraceae</taxon>
        <taxon>Asteroideae</taxon>
        <taxon>Anthemideae</taxon>
        <taxon>Anthemidinae</taxon>
        <taxon>Tanacetum</taxon>
    </lineage>
</organism>
<protein>
    <submittedName>
        <fullName evidence="1">RNA-directed DNA polymerase, eukaryota, reverse transcriptase zinc-binding domain protein</fullName>
    </submittedName>
</protein>
<evidence type="ECO:0000313" key="2">
    <source>
        <dbReference type="Proteomes" id="UP001151760"/>
    </source>
</evidence>
<dbReference type="PANTHER" id="PTHR33710">
    <property type="entry name" value="BNAC02G09200D PROTEIN"/>
    <property type="match status" value="1"/>
</dbReference>
<dbReference type="SUPFAM" id="SSF56219">
    <property type="entry name" value="DNase I-like"/>
    <property type="match status" value="1"/>
</dbReference>
<dbReference type="InterPro" id="IPR036691">
    <property type="entry name" value="Endo/exonu/phosph_ase_sf"/>
</dbReference>
<comment type="caution">
    <text evidence="1">The sequence shown here is derived from an EMBL/GenBank/DDBJ whole genome shotgun (WGS) entry which is preliminary data.</text>
</comment>
<reference evidence="1" key="2">
    <citation type="submission" date="2022-01" db="EMBL/GenBank/DDBJ databases">
        <authorList>
            <person name="Yamashiro T."/>
            <person name="Shiraishi A."/>
            <person name="Satake H."/>
            <person name="Nakayama K."/>
        </authorList>
    </citation>
    <scope>NUCLEOTIDE SEQUENCE</scope>
</reference>
<evidence type="ECO:0000313" key="1">
    <source>
        <dbReference type="EMBL" id="GJT06154.1"/>
    </source>
</evidence>
<keyword evidence="1" id="KW-0548">Nucleotidyltransferase</keyword>
<accession>A0ABQ5AVX6</accession>